<dbReference type="AlphaFoldDB" id="A0AA39H5Z5"/>
<name>A0AA39H5Z5_9BILA</name>
<accession>A0AA39H5Z5</accession>
<dbReference type="EMBL" id="JAUCMV010000005">
    <property type="protein sequence ID" value="KAK0399341.1"/>
    <property type="molecule type" value="Genomic_DNA"/>
</dbReference>
<proteinExistence type="predicted"/>
<protein>
    <submittedName>
        <fullName evidence="1">Uncharacterized protein</fullName>
    </submittedName>
</protein>
<reference evidence="1" key="1">
    <citation type="submission" date="2023-06" db="EMBL/GenBank/DDBJ databases">
        <title>Genomic analysis of the entomopathogenic nematode Steinernema hermaphroditum.</title>
        <authorList>
            <person name="Schwarz E.M."/>
            <person name="Heppert J.K."/>
            <person name="Baniya A."/>
            <person name="Schwartz H.T."/>
            <person name="Tan C.-H."/>
            <person name="Antoshechkin I."/>
            <person name="Sternberg P.W."/>
            <person name="Goodrich-Blair H."/>
            <person name="Dillman A.R."/>
        </authorList>
    </citation>
    <scope>NUCLEOTIDE SEQUENCE</scope>
    <source>
        <strain evidence="1">PS9179</strain>
        <tissue evidence="1">Whole animal</tissue>
    </source>
</reference>
<gene>
    <name evidence="1" type="ORF">QR680_002998</name>
</gene>
<dbReference type="Proteomes" id="UP001175271">
    <property type="component" value="Unassembled WGS sequence"/>
</dbReference>
<comment type="caution">
    <text evidence="1">The sequence shown here is derived from an EMBL/GenBank/DDBJ whole genome shotgun (WGS) entry which is preliminary data.</text>
</comment>
<keyword evidence="2" id="KW-1185">Reference proteome</keyword>
<evidence type="ECO:0000313" key="1">
    <source>
        <dbReference type="EMBL" id="KAK0399341.1"/>
    </source>
</evidence>
<sequence>MRMGEEYTLVVVAAINISQTEFARASRVVYARQLREMATLFTIQKERSNGRAHSTNNSICKWITLSSGTFRIHSANIECCQTRLHRVRQRHIVNRSPIRKHLDGLLDLFIFVHRWKIVIACKPCFCLATVSTTEHKENAANVILTGDSHKTLLRCIAVCSLPYLKGSYVVSDRIPVVSKWSSGQSLDQFLATFPGRKTRSVKLPKKLRRKQHLLYNTQVEKYRTKIRENPYAASFQFMRPVISKTRNKKIGRSKSFGLHLVSQSAPEEEEKKVVEKVEEEKAAGETTDSVEEVQPEEVKIEVTMTKQLKEKTFEVPETPRSASTEFKQMIENLRSAYAAINVLDVALELSGLNRSNVKMNSEEIAFMNELKKLRDEQNRQRTMFAYFHALHHMTACCGRHTCLHDLFCDSYEKLIVRVPLRVSSTFFAGPVRGLVRVRCNCTEGVELAAVFKAFVMISPSSDWKLHHFEQLNITSIRNLRWQRKRSVKRSTLAMKITCSVGSFVASKVEFLLKACESCWKEIEKTTNAKTVRTETRSVTNYDSLIRSEPFAKMELLRSRSQNFSERKHTICFFTRSAPTWTKKLPLNERGD</sequence>
<evidence type="ECO:0000313" key="2">
    <source>
        <dbReference type="Proteomes" id="UP001175271"/>
    </source>
</evidence>
<organism evidence="1 2">
    <name type="scientific">Steinernema hermaphroditum</name>
    <dbReference type="NCBI Taxonomy" id="289476"/>
    <lineage>
        <taxon>Eukaryota</taxon>
        <taxon>Metazoa</taxon>
        <taxon>Ecdysozoa</taxon>
        <taxon>Nematoda</taxon>
        <taxon>Chromadorea</taxon>
        <taxon>Rhabditida</taxon>
        <taxon>Tylenchina</taxon>
        <taxon>Panagrolaimomorpha</taxon>
        <taxon>Strongyloidoidea</taxon>
        <taxon>Steinernematidae</taxon>
        <taxon>Steinernema</taxon>
    </lineage>
</organism>